<feature type="domain" description="Prenyltransferase alpha-alpha toroid" evidence="4">
    <location>
        <begin position="112"/>
        <end position="281"/>
    </location>
</feature>
<dbReference type="AlphaFoldDB" id="A0A857N8C3"/>
<feature type="compositionally biased region" description="Polar residues" evidence="2">
    <location>
        <begin position="382"/>
        <end position="404"/>
    </location>
</feature>
<keyword evidence="6" id="KW-1185">Reference proteome</keyword>
<dbReference type="GO" id="GO:0003824">
    <property type="term" value="F:catalytic activity"/>
    <property type="evidence" value="ECO:0007669"/>
    <property type="project" value="InterPro"/>
</dbReference>
<feature type="compositionally biased region" description="Pro residues" evidence="2">
    <location>
        <begin position="316"/>
        <end position="330"/>
    </location>
</feature>
<feature type="transmembrane region" description="Helical" evidence="3">
    <location>
        <begin position="411"/>
        <end position="431"/>
    </location>
</feature>
<dbReference type="KEGG" id="caqa:MICH65_0592"/>
<keyword evidence="1" id="KW-0677">Repeat</keyword>
<reference evidence="6" key="1">
    <citation type="journal article" date="2020" name="Microorganisms">
        <title>Complete Genome of a Member of a New Bacterial Lineage in the Microgenomates Group Reveals an Unusual Nucleotide Composition Disparity Between Two Strands of DNA and Limited Metabolic Potential.</title>
        <authorList>
            <person name="Kadnikov V.V."/>
            <person name="Mardanov A.V."/>
            <person name="Beletsky A.V."/>
            <person name="Karnachuk O.V."/>
            <person name="Ravin N.V."/>
        </authorList>
    </citation>
    <scope>NUCLEOTIDE SEQUENCE [LARGE SCALE GENOMIC DNA]</scope>
</reference>
<protein>
    <recommendedName>
        <fullName evidence="4">Prenyltransferase alpha-alpha toroid domain-containing protein</fullName>
    </recommendedName>
</protein>
<dbReference type="EMBL" id="CP047901">
    <property type="protein sequence ID" value="QHO63573.1"/>
    <property type="molecule type" value="Genomic_DNA"/>
</dbReference>
<dbReference type="CDD" id="cd00688">
    <property type="entry name" value="ISOPREN_C2_like"/>
    <property type="match status" value="1"/>
</dbReference>
<evidence type="ECO:0000256" key="3">
    <source>
        <dbReference type="SAM" id="Phobius"/>
    </source>
</evidence>
<keyword evidence="3" id="KW-1133">Transmembrane helix</keyword>
<organism evidence="5 6">
    <name type="scientific">Candidatus Chazhemtobacterium aquaticus</name>
    <dbReference type="NCBI Taxonomy" id="2715735"/>
    <lineage>
        <taxon>Bacteria</taxon>
        <taxon>Candidatus Chazhemtobacteraceae</taxon>
        <taxon>Candidatus Chazhemtobacterium</taxon>
    </lineage>
</organism>
<evidence type="ECO:0000256" key="2">
    <source>
        <dbReference type="SAM" id="MobiDB-lite"/>
    </source>
</evidence>
<sequence length="436" mass="46298">MKHLKSFIIISITLFISLRVGSSVFANTTAISEALTYLQSQQASTGQINGRGGESDWAAIAFSQNGLPASSVKSGDTSLYDFLLSDLPASDSAATVWERKIITIVSLNQDPTDFAGHNYLSSLESLALNGQLGDETLLNDDIFGLLALLSASSTNNELIESVLDFLITHQDPSGGFSWTTNTCDRCSPDSNDTAAAIQALHLAKTSGFTHPQLEDSLSQAQTYLLESQTESGGFAYDPNTPTPDGASTSWALMALNMLGLSDSSQALKATDWLLSQQQADGSFPWSAEYGSDPTTTSHALIALNSAWWTKQSPDPSQTPTPTLTPTPTPTPTSTTTPEPTATPTPTPTQTPTLTPSPTTTPQPLLLGSKDSRAPLPTPSPDQQPEDTSNQPLVTNDTNGLKSPSVSTSISYIPTLAVILGIITLFAVIKIYERKKT</sequence>
<dbReference type="Proteomes" id="UP000463983">
    <property type="component" value="Chromosome"/>
</dbReference>
<evidence type="ECO:0000313" key="6">
    <source>
        <dbReference type="Proteomes" id="UP000463983"/>
    </source>
</evidence>
<evidence type="ECO:0000313" key="5">
    <source>
        <dbReference type="EMBL" id="QHO63573.1"/>
    </source>
</evidence>
<dbReference type="Pfam" id="PF00432">
    <property type="entry name" value="Prenyltrans"/>
    <property type="match status" value="1"/>
</dbReference>
<dbReference type="SUPFAM" id="SSF48239">
    <property type="entry name" value="Terpenoid cyclases/Protein prenyltransferases"/>
    <property type="match status" value="1"/>
</dbReference>
<name>A0A857N8C3_9BACT</name>
<dbReference type="InterPro" id="IPR001330">
    <property type="entry name" value="Prenyltrans"/>
</dbReference>
<dbReference type="InterPro" id="IPR008930">
    <property type="entry name" value="Terpenoid_cyclase/PrenylTrfase"/>
</dbReference>
<feature type="region of interest" description="Disordered" evidence="2">
    <location>
        <begin position="309"/>
        <end position="404"/>
    </location>
</feature>
<feature type="compositionally biased region" description="Low complexity" evidence="2">
    <location>
        <begin position="349"/>
        <end position="365"/>
    </location>
</feature>
<dbReference type="Gene3D" id="1.50.10.20">
    <property type="match status" value="1"/>
</dbReference>
<keyword evidence="3" id="KW-0472">Membrane</keyword>
<proteinExistence type="predicted"/>
<evidence type="ECO:0000256" key="1">
    <source>
        <dbReference type="ARBA" id="ARBA00022737"/>
    </source>
</evidence>
<accession>A0A857N8C3</accession>
<gene>
    <name evidence="5" type="ORF">MICH65_0592</name>
</gene>
<dbReference type="RefSeq" id="WP_161931949.1">
    <property type="nucleotide sequence ID" value="NZ_CP047901.1"/>
</dbReference>
<evidence type="ECO:0000259" key="4">
    <source>
        <dbReference type="Pfam" id="PF00432"/>
    </source>
</evidence>
<keyword evidence="3" id="KW-0812">Transmembrane</keyword>